<dbReference type="Proteomes" id="UP000027586">
    <property type="component" value="Unassembled WGS sequence"/>
</dbReference>
<organism evidence="2 3">
    <name type="scientific">Lichtheimia corymbifera JMRC:FSU:9682</name>
    <dbReference type="NCBI Taxonomy" id="1263082"/>
    <lineage>
        <taxon>Eukaryota</taxon>
        <taxon>Fungi</taxon>
        <taxon>Fungi incertae sedis</taxon>
        <taxon>Mucoromycota</taxon>
        <taxon>Mucoromycotina</taxon>
        <taxon>Mucoromycetes</taxon>
        <taxon>Mucorales</taxon>
        <taxon>Lichtheimiaceae</taxon>
        <taxon>Lichtheimia</taxon>
    </lineage>
</organism>
<dbReference type="AlphaFoldDB" id="A0A068RY98"/>
<dbReference type="VEuPathDB" id="FungiDB:LCOR_05786.1"/>
<dbReference type="PANTHER" id="PTHR13748">
    <property type="entry name" value="COBW-RELATED"/>
    <property type="match status" value="1"/>
</dbReference>
<dbReference type="GO" id="GO:0005737">
    <property type="term" value="C:cytoplasm"/>
    <property type="evidence" value="ECO:0007669"/>
    <property type="project" value="TreeGrafter"/>
</dbReference>
<evidence type="ECO:0000313" key="2">
    <source>
        <dbReference type="EMBL" id="CDH54552.1"/>
    </source>
</evidence>
<dbReference type="InterPro" id="IPR027417">
    <property type="entry name" value="P-loop_NTPase"/>
</dbReference>
<dbReference type="Gene3D" id="3.40.50.300">
    <property type="entry name" value="P-loop containing nucleotide triphosphate hydrolases"/>
    <property type="match status" value="1"/>
</dbReference>
<dbReference type="EMBL" id="CBTN010000023">
    <property type="protein sequence ID" value="CDH54552.1"/>
    <property type="molecule type" value="Genomic_DNA"/>
</dbReference>
<sequence length="96" mass="10636">MSKPIPITVFTGFLGSGKTTTILSLLKRLPAEYKTCLLKNEFGDIAVDSQLAKETNIGVQEMMNGCLCCVLVGQMKLALLELKEKYNPDRIIVETR</sequence>
<evidence type="ECO:0000259" key="1">
    <source>
        <dbReference type="Pfam" id="PF02492"/>
    </source>
</evidence>
<feature type="domain" description="CobW/HypB/UreG nucleotide-binding" evidence="1">
    <location>
        <begin position="6"/>
        <end position="95"/>
    </location>
</feature>
<reference evidence="2" key="1">
    <citation type="submission" date="2013-08" db="EMBL/GenBank/DDBJ databases">
        <title>Gene expansion shapes genome architecture in the human pathogen Lichtheimia corymbifera: an evolutionary genomics analysis in the ancient terrestrial Mucorales (Mucoromycotina).</title>
        <authorList>
            <person name="Schwartze V.U."/>
            <person name="Winter S."/>
            <person name="Shelest E."/>
            <person name="Marcet-Houben M."/>
            <person name="Horn F."/>
            <person name="Wehner S."/>
            <person name="Hoffmann K."/>
            <person name="Riege K."/>
            <person name="Sammeth M."/>
            <person name="Nowrousian M."/>
            <person name="Valiante V."/>
            <person name="Linde J."/>
            <person name="Jacobsen I.D."/>
            <person name="Marz M."/>
            <person name="Brakhage A.A."/>
            <person name="Gabaldon T."/>
            <person name="Bocker S."/>
            <person name="Voigt K."/>
        </authorList>
    </citation>
    <scope>NUCLEOTIDE SEQUENCE [LARGE SCALE GENOMIC DNA]</scope>
    <source>
        <strain evidence="2">FSU 9682</strain>
    </source>
</reference>
<dbReference type="PANTHER" id="PTHR13748:SF62">
    <property type="entry name" value="COBW DOMAIN-CONTAINING PROTEIN"/>
    <property type="match status" value="1"/>
</dbReference>
<protein>
    <submittedName>
        <fullName evidence="2">Domain-containing protein</fullName>
    </submittedName>
</protein>
<dbReference type="InterPro" id="IPR003495">
    <property type="entry name" value="CobW/HypB/UreG_nucleotide-bd"/>
</dbReference>
<proteinExistence type="predicted"/>
<dbReference type="OrthoDB" id="272672at2759"/>
<keyword evidence="3" id="KW-1185">Reference proteome</keyword>
<name>A0A068RY98_9FUNG</name>
<evidence type="ECO:0000313" key="3">
    <source>
        <dbReference type="Proteomes" id="UP000027586"/>
    </source>
</evidence>
<comment type="caution">
    <text evidence="2">The sequence shown here is derived from an EMBL/GenBank/DDBJ whole genome shotgun (WGS) entry which is preliminary data.</text>
</comment>
<gene>
    <name evidence="2" type="ORF">LCOR_05786.1</name>
</gene>
<dbReference type="STRING" id="1263082.A0A068RY98"/>
<dbReference type="SUPFAM" id="SSF52540">
    <property type="entry name" value="P-loop containing nucleoside triphosphate hydrolases"/>
    <property type="match status" value="1"/>
</dbReference>
<dbReference type="InterPro" id="IPR051316">
    <property type="entry name" value="Zinc-reg_GTPase_activator"/>
</dbReference>
<dbReference type="Pfam" id="PF02492">
    <property type="entry name" value="cobW"/>
    <property type="match status" value="1"/>
</dbReference>
<accession>A0A068RY98</accession>